<dbReference type="RefSeq" id="WP_169456541.1">
    <property type="nucleotide sequence ID" value="NZ_CP051774.1"/>
</dbReference>
<dbReference type="Pfam" id="PF13833">
    <property type="entry name" value="EF-hand_8"/>
    <property type="match status" value="1"/>
</dbReference>
<evidence type="ECO:0000313" key="3">
    <source>
        <dbReference type="Proteomes" id="UP000501812"/>
    </source>
</evidence>
<dbReference type="PROSITE" id="PS50222">
    <property type="entry name" value="EF_HAND_2"/>
    <property type="match status" value="1"/>
</dbReference>
<dbReference type="PROSITE" id="PS00018">
    <property type="entry name" value="EF_HAND_1"/>
    <property type="match status" value="1"/>
</dbReference>
<dbReference type="InterPro" id="IPR018247">
    <property type="entry name" value="EF_Hand_1_Ca_BS"/>
</dbReference>
<dbReference type="KEGG" id="luo:HHL09_20600"/>
<dbReference type="AlphaFoldDB" id="A0A858RML8"/>
<dbReference type="Gene3D" id="1.10.238.10">
    <property type="entry name" value="EF-hand"/>
    <property type="match status" value="2"/>
</dbReference>
<sequence length="126" mass="14200">MKLTPLGPVGLLCLFLIGCSPGWKEFHALDANRDQRVTEDEFFTRVTGDSFKKLDANADGKITRQEWRTKESSTSLFSVSDRNGDGVVTLAEFSAGKSKRRQVSNIFHTVDRNHDGSLEWNEVHSR</sequence>
<dbReference type="GO" id="GO:0005509">
    <property type="term" value="F:calcium ion binding"/>
    <property type="evidence" value="ECO:0007669"/>
    <property type="project" value="InterPro"/>
</dbReference>
<dbReference type="Proteomes" id="UP000501812">
    <property type="component" value="Chromosome"/>
</dbReference>
<evidence type="ECO:0000313" key="2">
    <source>
        <dbReference type="EMBL" id="QJE98082.1"/>
    </source>
</evidence>
<name>A0A858RML8_9BACT</name>
<dbReference type="SUPFAM" id="SSF47473">
    <property type="entry name" value="EF-hand"/>
    <property type="match status" value="1"/>
</dbReference>
<accession>A0A858RML8</accession>
<evidence type="ECO:0000259" key="1">
    <source>
        <dbReference type="PROSITE" id="PS50222"/>
    </source>
</evidence>
<dbReference type="InterPro" id="IPR011992">
    <property type="entry name" value="EF-hand-dom_pair"/>
</dbReference>
<feature type="domain" description="EF-hand" evidence="1">
    <location>
        <begin position="98"/>
        <end position="126"/>
    </location>
</feature>
<proteinExistence type="predicted"/>
<dbReference type="CDD" id="cd00051">
    <property type="entry name" value="EFh"/>
    <property type="match status" value="1"/>
</dbReference>
<dbReference type="Pfam" id="PF13202">
    <property type="entry name" value="EF-hand_5"/>
    <property type="match status" value="1"/>
</dbReference>
<reference evidence="2 3" key="1">
    <citation type="submission" date="2020-04" db="EMBL/GenBank/DDBJ databases">
        <title>Luteolibacter sp. G-1-1-1 isolated from soil.</title>
        <authorList>
            <person name="Dahal R.H."/>
        </authorList>
    </citation>
    <scope>NUCLEOTIDE SEQUENCE [LARGE SCALE GENOMIC DNA]</scope>
    <source>
        <strain evidence="2 3">G-1-1-1</strain>
    </source>
</reference>
<gene>
    <name evidence="2" type="ORF">HHL09_20600</name>
</gene>
<dbReference type="InterPro" id="IPR002048">
    <property type="entry name" value="EF_hand_dom"/>
</dbReference>
<keyword evidence="3" id="KW-1185">Reference proteome</keyword>
<dbReference type="EMBL" id="CP051774">
    <property type="protein sequence ID" value="QJE98082.1"/>
    <property type="molecule type" value="Genomic_DNA"/>
</dbReference>
<protein>
    <recommendedName>
        <fullName evidence="1">EF-hand domain-containing protein</fullName>
    </recommendedName>
</protein>
<organism evidence="2 3">
    <name type="scientific">Luteolibacter luteus</name>
    <dbReference type="NCBI Taxonomy" id="2728835"/>
    <lineage>
        <taxon>Bacteria</taxon>
        <taxon>Pseudomonadati</taxon>
        <taxon>Verrucomicrobiota</taxon>
        <taxon>Verrucomicrobiia</taxon>
        <taxon>Verrucomicrobiales</taxon>
        <taxon>Verrucomicrobiaceae</taxon>
        <taxon>Luteolibacter</taxon>
    </lineage>
</organism>
<dbReference type="PROSITE" id="PS51257">
    <property type="entry name" value="PROKAR_LIPOPROTEIN"/>
    <property type="match status" value="1"/>
</dbReference>